<dbReference type="VEuPathDB" id="FungiDB:LEMA_P037360.1"/>
<feature type="region of interest" description="Disordered" evidence="1">
    <location>
        <begin position="61"/>
        <end position="91"/>
    </location>
</feature>
<gene>
    <name evidence="2" type="ORF">LEMA_P037360.1</name>
</gene>
<keyword evidence="3" id="KW-1185">Reference proteome</keyword>
<feature type="compositionally biased region" description="Basic and acidic residues" evidence="1">
    <location>
        <begin position="189"/>
        <end position="213"/>
    </location>
</feature>
<evidence type="ECO:0000313" key="3">
    <source>
        <dbReference type="Proteomes" id="UP000002668"/>
    </source>
</evidence>
<evidence type="ECO:0000256" key="1">
    <source>
        <dbReference type="SAM" id="MobiDB-lite"/>
    </source>
</evidence>
<dbReference type="EMBL" id="FP929116">
    <property type="protein sequence ID" value="CBX94062.1"/>
    <property type="molecule type" value="Genomic_DNA"/>
</dbReference>
<organism evidence="3">
    <name type="scientific">Leptosphaeria maculans (strain JN3 / isolate v23.1.3 / race Av1-4-5-6-7-8)</name>
    <name type="common">Blackleg fungus</name>
    <name type="synonym">Phoma lingam</name>
    <dbReference type="NCBI Taxonomy" id="985895"/>
    <lineage>
        <taxon>Eukaryota</taxon>
        <taxon>Fungi</taxon>
        <taxon>Dikarya</taxon>
        <taxon>Ascomycota</taxon>
        <taxon>Pezizomycotina</taxon>
        <taxon>Dothideomycetes</taxon>
        <taxon>Pleosporomycetidae</taxon>
        <taxon>Pleosporales</taxon>
        <taxon>Pleosporineae</taxon>
        <taxon>Leptosphaeriaceae</taxon>
        <taxon>Plenodomus</taxon>
        <taxon>Plenodomus lingam/Leptosphaeria maculans species complex</taxon>
    </lineage>
</organism>
<protein>
    <submittedName>
        <fullName evidence="2">Uncharacterized protein</fullName>
    </submittedName>
</protein>
<name>E4ZQQ7_LEPMJ</name>
<evidence type="ECO:0000313" key="2">
    <source>
        <dbReference type="EMBL" id="CBX94062.1"/>
    </source>
</evidence>
<dbReference type="AlphaFoldDB" id="E4ZQQ7"/>
<dbReference type="GeneID" id="13285100"/>
<dbReference type="HOGENOM" id="CLU_937110_0_0_1"/>
<feature type="region of interest" description="Disordered" evidence="1">
    <location>
        <begin position="166"/>
        <end position="227"/>
    </location>
</feature>
<reference evidence="3" key="1">
    <citation type="journal article" date="2011" name="Nat. Commun.">
        <title>Effector diversification within compartments of the Leptosphaeria maculans genome affected by Repeat-Induced Point mutations.</title>
        <authorList>
            <person name="Rouxel T."/>
            <person name="Grandaubert J."/>
            <person name="Hane J.K."/>
            <person name="Hoede C."/>
            <person name="van de Wouw A.P."/>
            <person name="Couloux A."/>
            <person name="Dominguez V."/>
            <person name="Anthouard V."/>
            <person name="Bally P."/>
            <person name="Bourras S."/>
            <person name="Cozijnsen A.J."/>
            <person name="Ciuffetti L.M."/>
            <person name="Degrave A."/>
            <person name="Dilmaghani A."/>
            <person name="Duret L."/>
            <person name="Fudal I."/>
            <person name="Goodwin S.B."/>
            <person name="Gout L."/>
            <person name="Glaser N."/>
            <person name="Linglin J."/>
            <person name="Kema G.H.J."/>
            <person name="Lapalu N."/>
            <person name="Lawrence C.B."/>
            <person name="May K."/>
            <person name="Meyer M."/>
            <person name="Ollivier B."/>
            <person name="Poulain J."/>
            <person name="Schoch C.L."/>
            <person name="Simon A."/>
            <person name="Spatafora J.W."/>
            <person name="Stachowiak A."/>
            <person name="Turgeon B.G."/>
            <person name="Tyler B.M."/>
            <person name="Vincent D."/>
            <person name="Weissenbach J."/>
            <person name="Amselem J."/>
            <person name="Quesneville H."/>
            <person name="Oliver R.P."/>
            <person name="Wincker P."/>
            <person name="Balesdent M.-H."/>
            <person name="Howlett B.J."/>
        </authorList>
    </citation>
    <scope>NUCLEOTIDE SEQUENCE [LARGE SCALE GENOMIC DNA]</scope>
    <source>
        <strain evidence="3">JN3 / isolate v23.1.3 / race Av1-4-5-6-7-8</strain>
    </source>
</reference>
<proteinExistence type="predicted"/>
<dbReference type="Proteomes" id="UP000002668">
    <property type="component" value="Genome"/>
</dbReference>
<accession>E4ZQQ7</accession>
<dbReference type="InParanoid" id="E4ZQQ7"/>
<sequence>MQSSFERLQAIIENKSSLHFRTSHCLRFEPTNFGVNSVVNSISVLDRVSVSNTFDISTATSTKVHRPSSMEGSTVPSGLSPSLGNGGPPRKRNGRYSRIWLRLLARKRGLVHYSGNTDELSDRLNEFLNDNFHTTMDEEMISIYNELLEAKESDDWPDWLMTTGRAGAVQQSEGKDENKRNITPMVDDDTAKHMHEAKEIESAESRRTSRESDGLSPSITNSHDYVPTREQDEHYDMSLCSGDEQSAHEDHTVKAEHPESTAVREDHLHGRFKVDFNGTWRLMVKGLHPSDARTMSD</sequence>